<name>A0A2V2YP51_9BACL</name>
<evidence type="ECO:0000256" key="1">
    <source>
        <dbReference type="SAM" id="Phobius"/>
    </source>
</evidence>
<evidence type="ECO:0000313" key="2">
    <source>
        <dbReference type="EMBL" id="PWV94487.1"/>
    </source>
</evidence>
<dbReference type="EMBL" id="QGTQ01000030">
    <property type="protein sequence ID" value="PWV94487.1"/>
    <property type="molecule type" value="Genomic_DNA"/>
</dbReference>
<dbReference type="OrthoDB" id="6443639at2"/>
<keyword evidence="1" id="KW-0812">Transmembrane</keyword>
<dbReference type="RefSeq" id="WP_110046717.1">
    <property type="nucleotide sequence ID" value="NZ_CP054612.1"/>
</dbReference>
<dbReference type="Proteomes" id="UP000246635">
    <property type="component" value="Unassembled WGS sequence"/>
</dbReference>
<sequence length="180" mass="20868">MRTKIKITINGLIFICLLYKFFYFESDLNSLLFWALVILQIGVLIFVVVRKYWGSIIKLNLIPVLLLAMGYLVHAHHDRQFEKSWQMHGSDEKKTNVKIAAITDFKWDKMYTFGAYTGEEDINRRIGQNWAKFPFRGAPLTEGQSLVLFMYKGKVSHDLYMEGNWDDCLSGCGPDVELSL</sequence>
<evidence type="ECO:0000313" key="3">
    <source>
        <dbReference type="Proteomes" id="UP000246635"/>
    </source>
</evidence>
<proteinExistence type="predicted"/>
<feature type="transmembrane region" description="Helical" evidence="1">
    <location>
        <begin position="56"/>
        <end position="74"/>
    </location>
</feature>
<protein>
    <submittedName>
        <fullName evidence="2">Uncharacterized protein</fullName>
    </submittedName>
</protein>
<accession>A0A2V2YP51</accession>
<keyword evidence="1" id="KW-1133">Transmembrane helix</keyword>
<dbReference type="AlphaFoldDB" id="A0A2V2YP51"/>
<keyword evidence="3" id="KW-1185">Reference proteome</keyword>
<organism evidence="2 3">
    <name type="scientific">Paenibacillus cellulosilyticus</name>
    <dbReference type="NCBI Taxonomy" id="375489"/>
    <lineage>
        <taxon>Bacteria</taxon>
        <taxon>Bacillati</taxon>
        <taxon>Bacillota</taxon>
        <taxon>Bacilli</taxon>
        <taxon>Bacillales</taxon>
        <taxon>Paenibacillaceae</taxon>
        <taxon>Paenibacillus</taxon>
    </lineage>
</organism>
<gene>
    <name evidence="2" type="ORF">DFQ01_13052</name>
</gene>
<reference evidence="2 3" key="1">
    <citation type="submission" date="2018-05" db="EMBL/GenBank/DDBJ databases">
        <title>Genomic Encyclopedia of Type Strains, Phase III (KMG-III): the genomes of soil and plant-associated and newly described type strains.</title>
        <authorList>
            <person name="Whitman W."/>
        </authorList>
    </citation>
    <scope>NUCLEOTIDE SEQUENCE [LARGE SCALE GENOMIC DNA]</scope>
    <source>
        <strain evidence="2 3">CECT 5696</strain>
    </source>
</reference>
<feature type="transmembrane region" description="Helical" evidence="1">
    <location>
        <begin position="30"/>
        <end position="49"/>
    </location>
</feature>
<comment type="caution">
    <text evidence="2">The sequence shown here is derived from an EMBL/GenBank/DDBJ whole genome shotgun (WGS) entry which is preliminary data.</text>
</comment>
<keyword evidence="1" id="KW-0472">Membrane</keyword>
<feature type="transmembrane region" description="Helical" evidence="1">
    <location>
        <begin position="7"/>
        <end position="24"/>
    </location>
</feature>